<dbReference type="RefSeq" id="WP_239427480.1">
    <property type="nucleotide sequence ID" value="NZ_CP021524.1"/>
</dbReference>
<evidence type="ECO:0008006" key="10">
    <source>
        <dbReference type="Google" id="ProtNLM"/>
    </source>
</evidence>
<feature type="transmembrane region" description="Helical" evidence="7">
    <location>
        <begin position="57"/>
        <end position="74"/>
    </location>
</feature>
<feature type="transmembrane region" description="Helical" evidence="7">
    <location>
        <begin position="266"/>
        <end position="287"/>
    </location>
</feature>
<evidence type="ECO:0000256" key="7">
    <source>
        <dbReference type="SAM" id="Phobius"/>
    </source>
</evidence>
<reference evidence="8 9" key="1">
    <citation type="submission" date="2017-05" db="EMBL/GenBank/DDBJ databases">
        <title>Genome sequence of Acetobacter pasteurianus subsp. ascendens strain SRCM101447.</title>
        <authorList>
            <person name="Cho S.H."/>
        </authorList>
    </citation>
    <scope>NUCLEOTIDE SEQUENCE [LARGE SCALE GENOMIC DNA]</scope>
    <source>
        <strain evidence="8 9">SRCM101447</strain>
    </source>
</reference>
<dbReference type="Gene3D" id="1.20.1250.20">
    <property type="entry name" value="MFS general substrate transporter like domains"/>
    <property type="match status" value="1"/>
</dbReference>
<dbReference type="InterPro" id="IPR036259">
    <property type="entry name" value="MFS_trans_sf"/>
</dbReference>
<evidence type="ECO:0000256" key="3">
    <source>
        <dbReference type="ARBA" id="ARBA00022448"/>
    </source>
</evidence>
<evidence type="ECO:0000256" key="2">
    <source>
        <dbReference type="ARBA" id="ARBA00008335"/>
    </source>
</evidence>
<feature type="transmembrane region" description="Helical" evidence="7">
    <location>
        <begin position="86"/>
        <end position="108"/>
    </location>
</feature>
<dbReference type="PANTHER" id="PTHR12778">
    <property type="entry name" value="SOLUTE CARRIER FAMILY 33 ACETYL-COA TRANSPORTER -RELATED"/>
    <property type="match status" value="1"/>
</dbReference>
<keyword evidence="6 7" id="KW-0472">Membrane</keyword>
<feature type="transmembrane region" description="Helical" evidence="7">
    <location>
        <begin position="387"/>
        <end position="404"/>
    </location>
</feature>
<protein>
    <recommendedName>
        <fullName evidence="10">MFS transporter</fullName>
    </recommendedName>
</protein>
<evidence type="ECO:0000256" key="5">
    <source>
        <dbReference type="ARBA" id="ARBA00022989"/>
    </source>
</evidence>
<feature type="transmembrane region" description="Helical" evidence="7">
    <location>
        <begin position="114"/>
        <end position="135"/>
    </location>
</feature>
<gene>
    <name evidence="8" type="ORF">S101447_00387</name>
</gene>
<dbReference type="STRING" id="481146.A4S02_02135"/>
<keyword evidence="4 7" id="KW-0812">Transmembrane</keyword>
<feature type="transmembrane region" description="Helical" evidence="7">
    <location>
        <begin position="23"/>
        <end position="45"/>
    </location>
</feature>
<evidence type="ECO:0000256" key="1">
    <source>
        <dbReference type="ARBA" id="ARBA00004141"/>
    </source>
</evidence>
<evidence type="ECO:0000256" key="6">
    <source>
        <dbReference type="ARBA" id="ARBA00023136"/>
    </source>
</evidence>
<dbReference type="InterPro" id="IPR004752">
    <property type="entry name" value="AmpG_permease/AT-1"/>
</dbReference>
<proteinExistence type="inferred from homology"/>
<dbReference type="GO" id="GO:0022857">
    <property type="term" value="F:transmembrane transporter activity"/>
    <property type="evidence" value="ECO:0007669"/>
    <property type="project" value="InterPro"/>
</dbReference>
<feature type="transmembrane region" description="Helical" evidence="7">
    <location>
        <begin position="156"/>
        <end position="177"/>
    </location>
</feature>
<dbReference type="Proteomes" id="UP000195633">
    <property type="component" value="Chromosome"/>
</dbReference>
<dbReference type="Pfam" id="PF07690">
    <property type="entry name" value="MFS_1"/>
    <property type="match status" value="1"/>
</dbReference>
<dbReference type="GO" id="GO:0016020">
    <property type="term" value="C:membrane"/>
    <property type="evidence" value="ECO:0007669"/>
    <property type="project" value="UniProtKB-SubCell"/>
</dbReference>
<dbReference type="EMBL" id="CP021524">
    <property type="protein sequence ID" value="ARW09492.1"/>
    <property type="molecule type" value="Genomic_DNA"/>
</dbReference>
<sequence>MKTTPYSSQVTKVETRQMPFRRLLAIGLMYGAQGIPAGLAFNAFSTILRHSGTPLKDIGLTGLVFLPWALKCFWSGMADNAGKRWGYGYLALWTHLSAVVVCLLLGFFPPEHHFLWALSGILLLNTIFATQDIFTNACAVSHMRGRNAGLANALQVISFLLGMVAGGAGSLFIYGQFGWRGAMWGMACELIILWMSLLPLRACIEPIHVSQKPSRLRDLFRQPGFCWACLMAITFKFANSALAMLLQPWLIDRSFSLNFAGTLQMTNILCGALGGALIGFPAVRFLGCRRAVTLLIWPSTLLLGTLLLLQNVKIGTPAFLYTGLGMENFIDGGFYVSVWATLMNWSSEERPGTDYSFLQCGESLANVIAGMSIAPLASIIGYSRTFLITWITGAFILLFVVSAIRKLAGLCDDTMPDNNHTKKWNIDDDLQSAQRSH</sequence>
<dbReference type="AlphaFoldDB" id="A0A1Y0UUC1"/>
<keyword evidence="5 7" id="KW-1133">Transmembrane helix</keyword>
<dbReference type="SUPFAM" id="SSF103473">
    <property type="entry name" value="MFS general substrate transporter"/>
    <property type="match status" value="1"/>
</dbReference>
<feature type="transmembrane region" description="Helical" evidence="7">
    <location>
        <begin position="225"/>
        <end position="246"/>
    </location>
</feature>
<dbReference type="PANTHER" id="PTHR12778:SF10">
    <property type="entry name" value="MAJOR FACILITATOR SUPERFAMILY DOMAIN-CONTAINING PROTEIN 3"/>
    <property type="match status" value="1"/>
</dbReference>
<name>A0A1Y0UUC1_9PROT</name>
<evidence type="ECO:0000256" key="4">
    <source>
        <dbReference type="ARBA" id="ARBA00022692"/>
    </source>
</evidence>
<evidence type="ECO:0000313" key="8">
    <source>
        <dbReference type="EMBL" id="ARW09492.1"/>
    </source>
</evidence>
<comment type="similarity">
    <text evidence="2">Belongs to the major facilitator superfamily.</text>
</comment>
<feature type="transmembrane region" description="Helical" evidence="7">
    <location>
        <begin position="183"/>
        <end position="204"/>
    </location>
</feature>
<accession>A0A1Y0UUC1</accession>
<evidence type="ECO:0000313" key="9">
    <source>
        <dbReference type="Proteomes" id="UP000195633"/>
    </source>
</evidence>
<keyword evidence="3" id="KW-0813">Transport</keyword>
<comment type="subcellular location">
    <subcellularLocation>
        <location evidence="1">Membrane</location>
        <topology evidence="1">Multi-pass membrane protein</topology>
    </subcellularLocation>
</comment>
<dbReference type="InterPro" id="IPR011701">
    <property type="entry name" value="MFS"/>
</dbReference>
<organism evidence="8 9">
    <name type="scientific">Acetobacter ascendens</name>
    <dbReference type="NCBI Taxonomy" id="481146"/>
    <lineage>
        <taxon>Bacteria</taxon>
        <taxon>Pseudomonadati</taxon>
        <taxon>Pseudomonadota</taxon>
        <taxon>Alphaproteobacteria</taxon>
        <taxon>Acetobacterales</taxon>
        <taxon>Acetobacteraceae</taxon>
        <taxon>Acetobacter</taxon>
    </lineage>
</organism>
<feature type="transmembrane region" description="Helical" evidence="7">
    <location>
        <begin position="294"/>
        <end position="312"/>
    </location>
</feature>